<protein>
    <submittedName>
        <fullName evidence="2">Uncharacterized protein</fullName>
    </submittedName>
</protein>
<evidence type="ECO:0000256" key="1">
    <source>
        <dbReference type="SAM" id="MobiDB-lite"/>
    </source>
</evidence>
<evidence type="ECO:0000313" key="2">
    <source>
        <dbReference type="EMBL" id="CAK9000455.1"/>
    </source>
</evidence>
<gene>
    <name evidence="2" type="ORF">SCF082_LOCUS6501</name>
</gene>
<feature type="region of interest" description="Disordered" evidence="1">
    <location>
        <begin position="30"/>
        <end position="51"/>
    </location>
</feature>
<dbReference type="EMBL" id="CAXAMM010003570">
    <property type="protein sequence ID" value="CAK9000455.1"/>
    <property type="molecule type" value="Genomic_DNA"/>
</dbReference>
<comment type="caution">
    <text evidence="2">The sequence shown here is derived from an EMBL/GenBank/DDBJ whole genome shotgun (WGS) entry which is preliminary data.</text>
</comment>
<proteinExistence type="predicted"/>
<sequence length="124" mass="12611">MSSLEQGFCPPGDLVKVKAVSYNVGAVFDLPPGPPPSPQKSLLKPVEKEPSGVCPVLPNSPDLGGDSQKVHQILAVPPSASTRSGAATIAVPAAQASSETKRKANSSIAGGASAWAIGCWDHGW</sequence>
<reference evidence="2 3" key="1">
    <citation type="submission" date="2024-02" db="EMBL/GenBank/DDBJ databases">
        <authorList>
            <person name="Chen Y."/>
            <person name="Shah S."/>
            <person name="Dougan E. K."/>
            <person name="Thang M."/>
            <person name="Chan C."/>
        </authorList>
    </citation>
    <scope>NUCLEOTIDE SEQUENCE [LARGE SCALE GENOMIC DNA]</scope>
</reference>
<organism evidence="2 3">
    <name type="scientific">Durusdinium trenchii</name>
    <dbReference type="NCBI Taxonomy" id="1381693"/>
    <lineage>
        <taxon>Eukaryota</taxon>
        <taxon>Sar</taxon>
        <taxon>Alveolata</taxon>
        <taxon>Dinophyceae</taxon>
        <taxon>Suessiales</taxon>
        <taxon>Symbiodiniaceae</taxon>
        <taxon>Durusdinium</taxon>
    </lineage>
</organism>
<accession>A0ABP0ICY9</accession>
<keyword evidence="3" id="KW-1185">Reference proteome</keyword>
<dbReference type="Proteomes" id="UP001642464">
    <property type="component" value="Unassembled WGS sequence"/>
</dbReference>
<name>A0ABP0ICY9_9DINO</name>
<evidence type="ECO:0000313" key="3">
    <source>
        <dbReference type="Proteomes" id="UP001642464"/>
    </source>
</evidence>